<proteinExistence type="predicted"/>
<keyword evidence="3" id="KW-1185">Reference proteome</keyword>
<evidence type="ECO:0000313" key="2">
    <source>
        <dbReference type="EMBL" id="MDJ1369891.1"/>
    </source>
</evidence>
<name>A0ABT7C3T0_9MICO</name>
<gene>
    <name evidence="2" type="ORF">C7K25_00635</name>
</gene>
<reference evidence="2" key="1">
    <citation type="submission" date="2018-03" db="EMBL/GenBank/DDBJ databases">
        <authorList>
            <person name="Nunes O.C."/>
            <person name="Lopes A.R."/>
            <person name="Froufe H."/>
            <person name="Munoz-Merida A."/>
            <person name="Barroso C."/>
            <person name="Egas C."/>
        </authorList>
    </citation>
    <scope>NUCLEOTIDE SEQUENCE</scope>
    <source>
        <strain evidence="2">ON4</strain>
    </source>
</reference>
<dbReference type="InterPro" id="IPR012337">
    <property type="entry name" value="RNaseH-like_sf"/>
</dbReference>
<dbReference type="EMBL" id="PXVD01000001">
    <property type="protein sequence ID" value="MDJ1369891.1"/>
    <property type="molecule type" value="Genomic_DNA"/>
</dbReference>
<protein>
    <recommendedName>
        <fullName evidence="1">Integrase catalytic domain-containing protein</fullName>
    </recommendedName>
</protein>
<comment type="caution">
    <text evidence="2">The sequence shown here is derived from an EMBL/GenBank/DDBJ whole genome shotgun (WGS) entry which is preliminary data.</text>
</comment>
<reference evidence="2" key="2">
    <citation type="journal article" date="2022" name="Sci. Rep.">
        <title>In silico prediction of the enzymes involved in the degradation of the herbicide molinate by Gulosibacter molinativorax ON4T.</title>
        <authorList>
            <person name="Lopes A.R."/>
            <person name="Bunin E."/>
            <person name="Viana A.T."/>
            <person name="Froufe H."/>
            <person name="Munoz-Merida A."/>
            <person name="Pinho D."/>
            <person name="Figueiredo J."/>
            <person name="Barroso C."/>
            <person name="Vaz-Moreira I."/>
            <person name="Bellanger X."/>
            <person name="Egas C."/>
            <person name="Nunes O.C."/>
        </authorList>
    </citation>
    <scope>NUCLEOTIDE SEQUENCE</scope>
    <source>
        <strain evidence="2">ON4</strain>
    </source>
</reference>
<sequence>MAEALNSVFKAELIDRYEWHGLIDVMAATSEWVGWYNQRRLHSGIDYLTPAEAHAMHQPMALAA</sequence>
<evidence type="ECO:0000313" key="3">
    <source>
        <dbReference type="Proteomes" id="UP001170379"/>
    </source>
</evidence>
<evidence type="ECO:0000259" key="1">
    <source>
        <dbReference type="Pfam" id="PF13683"/>
    </source>
</evidence>
<dbReference type="Pfam" id="PF13683">
    <property type="entry name" value="rve_3"/>
    <property type="match status" value="1"/>
</dbReference>
<dbReference type="RefSeq" id="WP_051265783.1">
    <property type="nucleotide sequence ID" value="NZ_CP028426.1"/>
</dbReference>
<organism evidence="2 3">
    <name type="scientific">Gulosibacter molinativorax</name>
    <dbReference type="NCBI Taxonomy" id="256821"/>
    <lineage>
        <taxon>Bacteria</taxon>
        <taxon>Bacillati</taxon>
        <taxon>Actinomycetota</taxon>
        <taxon>Actinomycetes</taxon>
        <taxon>Micrococcales</taxon>
        <taxon>Microbacteriaceae</taxon>
        <taxon>Gulosibacter</taxon>
    </lineage>
</organism>
<accession>A0ABT7C3T0</accession>
<dbReference type="SUPFAM" id="SSF53098">
    <property type="entry name" value="Ribonuclease H-like"/>
    <property type="match status" value="1"/>
</dbReference>
<feature type="domain" description="Integrase catalytic" evidence="1">
    <location>
        <begin position="2"/>
        <end position="50"/>
    </location>
</feature>
<dbReference type="InterPro" id="IPR001584">
    <property type="entry name" value="Integrase_cat-core"/>
</dbReference>
<dbReference type="Proteomes" id="UP001170379">
    <property type="component" value="Unassembled WGS sequence"/>
</dbReference>